<dbReference type="Pfam" id="PF00940">
    <property type="entry name" value="RNA_pol"/>
    <property type="match status" value="1"/>
</dbReference>
<dbReference type="InterPro" id="IPR002092">
    <property type="entry name" value="DNA-dir_Rpol_phage-type"/>
</dbReference>
<evidence type="ECO:0000313" key="9">
    <source>
        <dbReference type="EMBL" id="KUM50494.1"/>
    </source>
</evidence>
<dbReference type="AlphaFoldDB" id="A0A101M3N5"/>
<dbReference type="PANTHER" id="PTHR10102:SF8">
    <property type="entry name" value="DNA-DIRECTED RNA POLYMERASE-RELATED"/>
    <property type="match status" value="1"/>
</dbReference>
<dbReference type="PANTHER" id="PTHR10102">
    <property type="entry name" value="DNA-DIRECTED RNA POLYMERASE, MITOCHONDRIAL"/>
    <property type="match status" value="1"/>
</dbReference>
<comment type="similarity">
    <text evidence="1">Belongs to the phage and mitochondrial RNA polymerase family.</text>
</comment>
<proteinExistence type="inferred from homology"/>
<sequence>MFFYSVESNSLIRVASLVEQLESSVRHQASLFKSGRCNKPFSSATNDFKVKKSGNDFKVKKSGKDRKSSKLVMMYPFGSGLVQFMEERKLISLVTDLSGTVRVEKKKGSYFLPSHLYAVCNFDISLLPIKLNLPMVCKPRDWTSACRGDQNPRYLSDLSGGYLSGPTGGLYDRYRLLSSGDINHFYIDIGREKNYEKLCVVMNKQQGQAFQINSYWFQFLQDNEDSFVESGLLMPRFLSSMNIKDVSNLLREFHMKDEVIKKLCSFSELLRTLSKNIQRSRYENLIMKLAQAYDGYHFDLPAFLDFRGRIYRSGVLHFHERDLARSLIVFADLKSQGTSDDKTNFEAAAFHYKSFDSVDDGLDWFSNDFFSQRGSPDVFMYAREAKRPFQFHAHLMALVSKNMKLISSIPFTQDASASAFQILSYFLLDAPLASRTNLIPSLDGKIQDVYSYILEDLKVFMIAEMENKNLSTIVCNQLTRKLVKGIFMPMIYGKTLMSTARDLKDHLSHFITHKESFEVASVCFKFWRTQFPGMECLIRLIRHIGWIASARDRPVFYRVPYFTTVQDYMIMVPINIWFYDGLHKKRHRVTLRVSSSKRDRRKTDISTFVNFIHQRDAHIAMKVVERMLEKGAPIYTVHDNFITTAEYTHDLPRIYIKVICDMGPPLSILNEFIYMNIIQPIVKVESDGPHEGYFADKVISKEILHYYLKANVPENISKRMMATWEERISGILTSYENYTRYVCGDFQSPTPMDCFRAHEEKWEKFQSKLLREEGNYYCVHY</sequence>
<geneLocation type="mitochondrion" evidence="9"/>
<name>A0A101M3N5_PICGL</name>
<organism evidence="9">
    <name type="scientific">Picea glauca</name>
    <name type="common">White spruce</name>
    <name type="synonym">Pinus glauca</name>
    <dbReference type="NCBI Taxonomy" id="3330"/>
    <lineage>
        <taxon>Eukaryota</taxon>
        <taxon>Viridiplantae</taxon>
        <taxon>Streptophyta</taxon>
        <taxon>Embryophyta</taxon>
        <taxon>Tracheophyta</taxon>
        <taxon>Spermatophyta</taxon>
        <taxon>Pinopsida</taxon>
        <taxon>Pinidae</taxon>
        <taxon>Conifers I</taxon>
        <taxon>Pinales</taxon>
        <taxon>Pinaceae</taxon>
        <taxon>Picea</taxon>
    </lineage>
</organism>
<dbReference type="GO" id="GO:0006390">
    <property type="term" value="P:mitochondrial transcription"/>
    <property type="evidence" value="ECO:0007669"/>
    <property type="project" value="TreeGrafter"/>
</dbReference>
<evidence type="ECO:0000256" key="3">
    <source>
        <dbReference type="ARBA" id="ARBA00022478"/>
    </source>
</evidence>
<feature type="domain" description="DNA-directed RNA polymerase C-terminal" evidence="8">
    <location>
        <begin position="385"/>
        <end position="653"/>
    </location>
</feature>
<dbReference type="EC" id="2.7.7.6" evidence="2"/>
<accession>A0A101M3N5</accession>
<comment type="catalytic activity">
    <reaction evidence="7">
        <text>RNA(n) + a ribonucleoside 5'-triphosphate = RNA(n+1) + diphosphate</text>
        <dbReference type="Rhea" id="RHEA:21248"/>
        <dbReference type="Rhea" id="RHEA-COMP:14527"/>
        <dbReference type="Rhea" id="RHEA-COMP:17342"/>
        <dbReference type="ChEBI" id="CHEBI:33019"/>
        <dbReference type="ChEBI" id="CHEBI:61557"/>
        <dbReference type="ChEBI" id="CHEBI:140395"/>
        <dbReference type="EC" id="2.7.7.6"/>
    </reaction>
</comment>
<dbReference type="GO" id="GO:0003899">
    <property type="term" value="F:DNA-directed RNA polymerase activity"/>
    <property type="evidence" value="ECO:0007669"/>
    <property type="project" value="UniProtKB-EC"/>
</dbReference>
<dbReference type="GO" id="GO:0034245">
    <property type="term" value="C:mitochondrial DNA-directed RNA polymerase complex"/>
    <property type="evidence" value="ECO:0007669"/>
    <property type="project" value="TreeGrafter"/>
</dbReference>
<comment type="caution">
    <text evidence="9">The sequence shown here is derived from an EMBL/GenBank/DDBJ whole genome shotgun (WGS) entry which is preliminary data.</text>
</comment>
<dbReference type="InterPro" id="IPR043502">
    <property type="entry name" value="DNA/RNA_pol_sf"/>
</dbReference>
<evidence type="ECO:0000256" key="5">
    <source>
        <dbReference type="ARBA" id="ARBA00022695"/>
    </source>
</evidence>
<evidence type="ECO:0000256" key="2">
    <source>
        <dbReference type="ARBA" id="ARBA00012418"/>
    </source>
</evidence>
<dbReference type="EMBL" id="LKAM01000001">
    <property type="protein sequence ID" value="KUM50494.1"/>
    <property type="molecule type" value="Genomic_DNA"/>
</dbReference>
<keyword evidence="5" id="KW-0548">Nucleotidyltransferase</keyword>
<dbReference type="SUPFAM" id="SSF56672">
    <property type="entry name" value="DNA/RNA polymerases"/>
    <property type="match status" value="1"/>
</dbReference>
<evidence type="ECO:0000256" key="1">
    <source>
        <dbReference type="ARBA" id="ARBA00009493"/>
    </source>
</evidence>
<keyword evidence="4" id="KW-0808">Transferase</keyword>
<gene>
    <name evidence="9" type="primary">rpo</name>
    <name evidence="9" type="ORF">ABT39_MTgene337</name>
</gene>
<protein>
    <recommendedName>
        <fullName evidence="2">DNA-directed RNA polymerase</fullName>
        <ecNumber evidence="2">2.7.7.6</ecNumber>
    </recommendedName>
</protein>
<keyword evidence="6" id="KW-0804">Transcription</keyword>
<dbReference type="Gene3D" id="1.10.150.20">
    <property type="entry name" value="5' to 3' exonuclease, C-terminal subdomain"/>
    <property type="match status" value="1"/>
</dbReference>
<evidence type="ECO:0000259" key="8">
    <source>
        <dbReference type="Pfam" id="PF00940"/>
    </source>
</evidence>
<evidence type="ECO:0000256" key="4">
    <source>
        <dbReference type="ARBA" id="ARBA00022679"/>
    </source>
</evidence>
<dbReference type="PROSITE" id="PS00489">
    <property type="entry name" value="RNA_POL_PHAGE_2"/>
    <property type="match status" value="1"/>
</dbReference>
<reference evidence="9" key="1">
    <citation type="journal article" date="2015" name="Genome Biol. Evol.">
        <title>Organellar Genomes of White Spruce (Picea glauca): Assembly and Annotation.</title>
        <authorList>
            <person name="Jackman S.D."/>
            <person name="Warren R.L."/>
            <person name="Gibb E.A."/>
            <person name="Vandervalk B.P."/>
            <person name="Mohamadi H."/>
            <person name="Chu J."/>
            <person name="Raymond A."/>
            <person name="Pleasance S."/>
            <person name="Coope R."/>
            <person name="Wildung M.R."/>
            <person name="Ritland C.E."/>
            <person name="Bousquet J."/>
            <person name="Jones S.J."/>
            <person name="Bohlmann J."/>
            <person name="Birol I."/>
        </authorList>
    </citation>
    <scope>NUCLEOTIDE SEQUENCE [LARGE SCALE GENOMIC DNA]</scope>
    <source>
        <tissue evidence="9">Flushing bud</tissue>
    </source>
</reference>
<dbReference type="GO" id="GO:0003677">
    <property type="term" value="F:DNA binding"/>
    <property type="evidence" value="ECO:0007669"/>
    <property type="project" value="InterPro"/>
</dbReference>
<dbReference type="InterPro" id="IPR046950">
    <property type="entry name" value="DNA-dir_Rpol_C_phage-type"/>
</dbReference>
<keyword evidence="3" id="KW-0240">DNA-directed RNA polymerase</keyword>
<evidence type="ECO:0000256" key="7">
    <source>
        <dbReference type="ARBA" id="ARBA00048552"/>
    </source>
</evidence>
<keyword evidence="9" id="KW-0496">Mitochondrion</keyword>
<evidence type="ECO:0000256" key="6">
    <source>
        <dbReference type="ARBA" id="ARBA00023163"/>
    </source>
</evidence>